<dbReference type="Pfam" id="PF05699">
    <property type="entry name" value="Dimer_Tnp_hAT"/>
    <property type="match status" value="1"/>
</dbReference>
<accession>A0A815M5F0</accession>
<dbReference type="Proteomes" id="UP000681967">
    <property type="component" value="Unassembled WGS sequence"/>
</dbReference>
<dbReference type="PANTHER" id="PTHR47611:SF1">
    <property type="entry name" value="CCHC-TYPE DOMAIN-CONTAINING PROTEIN"/>
    <property type="match status" value="1"/>
</dbReference>
<dbReference type="SUPFAM" id="SSF53098">
    <property type="entry name" value="Ribonuclease H-like"/>
    <property type="match status" value="1"/>
</dbReference>
<comment type="caution">
    <text evidence="2">The sequence shown here is derived from an EMBL/GenBank/DDBJ whole genome shotgun (WGS) entry which is preliminary data.</text>
</comment>
<evidence type="ECO:0000313" key="2">
    <source>
        <dbReference type="EMBL" id="CAF1417791.1"/>
    </source>
</evidence>
<dbReference type="EMBL" id="CAJOBI010036323">
    <property type="protein sequence ID" value="CAF4301609.1"/>
    <property type="molecule type" value="Genomic_DNA"/>
</dbReference>
<feature type="domain" description="HAT C-terminal dimerisation" evidence="1">
    <location>
        <begin position="66"/>
        <end position="137"/>
    </location>
</feature>
<dbReference type="Proteomes" id="UP000663855">
    <property type="component" value="Unassembled WGS sequence"/>
</dbReference>
<protein>
    <recommendedName>
        <fullName evidence="1">HAT C-terminal dimerisation domain-containing protein</fullName>
    </recommendedName>
</protein>
<dbReference type="EMBL" id="CAJOBH010068674">
    <property type="protein sequence ID" value="CAF4461096.1"/>
    <property type="molecule type" value="Genomic_DNA"/>
</dbReference>
<evidence type="ECO:0000313" key="3">
    <source>
        <dbReference type="EMBL" id="CAF4301609.1"/>
    </source>
</evidence>
<dbReference type="InterPro" id="IPR008906">
    <property type="entry name" value="HATC_C_dom"/>
</dbReference>
<evidence type="ECO:0000313" key="5">
    <source>
        <dbReference type="EMBL" id="CAF4478685.1"/>
    </source>
</evidence>
<dbReference type="PANTHER" id="PTHR47611">
    <property type="entry name" value="HAT DIMERISATION DOMAIN, C-TERMINAL"/>
    <property type="match status" value="1"/>
</dbReference>
<dbReference type="Proteomes" id="UP000676336">
    <property type="component" value="Unassembled WGS sequence"/>
</dbReference>
<evidence type="ECO:0000259" key="1">
    <source>
        <dbReference type="Pfam" id="PF05699"/>
    </source>
</evidence>
<sequence length="165" mass="18589">MMSPVRNKTVLISTTNSCSYMTDFYLSTEDDDDESAARQGALKASSHEAEIELYLKHGTDQVHVSTPPGQQNEEYNPLNFWKKKHSSYPILAKVAARVLGVPATSAAVERDFSFTGNIITQKRSKLSPDTINDIVFNHSYNMYKKNLVTEESKTKKLLALFSFFL</sequence>
<dbReference type="EMBL" id="CAJNOV010010719">
    <property type="protein sequence ID" value="CAF1417791.1"/>
    <property type="molecule type" value="Genomic_DNA"/>
</dbReference>
<gene>
    <name evidence="4" type="ORF">BYL167_LOCUS34206</name>
    <name evidence="2" type="ORF">CJN711_LOCUS22834</name>
    <name evidence="5" type="ORF">GIL414_LOCUS33698</name>
    <name evidence="3" type="ORF">SMN809_LOCUS26130</name>
</gene>
<organism evidence="2 6">
    <name type="scientific">Rotaria magnacalcarata</name>
    <dbReference type="NCBI Taxonomy" id="392030"/>
    <lineage>
        <taxon>Eukaryota</taxon>
        <taxon>Metazoa</taxon>
        <taxon>Spiralia</taxon>
        <taxon>Gnathifera</taxon>
        <taxon>Rotifera</taxon>
        <taxon>Eurotatoria</taxon>
        <taxon>Bdelloidea</taxon>
        <taxon>Philodinida</taxon>
        <taxon>Philodinidae</taxon>
        <taxon>Rotaria</taxon>
    </lineage>
</organism>
<dbReference type="Proteomes" id="UP000681720">
    <property type="component" value="Unassembled WGS sequence"/>
</dbReference>
<proteinExistence type="predicted"/>
<dbReference type="InterPro" id="IPR012337">
    <property type="entry name" value="RNaseH-like_sf"/>
</dbReference>
<evidence type="ECO:0000313" key="6">
    <source>
        <dbReference type="Proteomes" id="UP000663855"/>
    </source>
</evidence>
<dbReference type="GO" id="GO:0046983">
    <property type="term" value="F:protein dimerization activity"/>
    <property type="evidence" value="ECO:0007669"/>
    <property type="project" value="InterPro"/>
</dbReference>
<dbReference type="EMBL" id="CAJOBJ010075582">
    <property type="protein sequence ID" value="CAF4478685.1"/>
    <property type="molecule type" value="Genomic_DNA"/>
</dbReference>
<reference evidence="2" key="1">
    <citation type="submission" date="2021-02" db="EMBL/GenBank/DDBJ databases">
        <authorList>
            <person name="Nowell W R."/>
        </authorList>
    </citation>
    <scope>NUCLEOTIDE SEQUENCE</scope>
</reference>
<dbReference type="AlphaFoldDB" id="A0A815M5F0"/>
<evidence type="ECO:0000313" key="4">
    <source>
        <dbReference type="EMBL" id="CAF4461096.1"/>
    </source>
</evidence>
<name>A0A815M5F0_9BILA</name>